<keyword evidence="2" id="KW-1185">Reference proteome</keyword>
<protein>
    <submittedName>
        <fullName evidence="1">Uncharacterized protein</fullName>
    </submittedName>
</protein>
<organism evidence="1 2">
    <name type="scientific">Novosphingobium guangzhouense</name>
    <dbReference type="NCBI Taxonomy" id="1850347"/>
    <lineage>
        <taxon>Bacteria</taxon>
        <taxon>Pseudomonadati</taxon>
        <taxon>Pseudomonadota</taxon>
        <taxon>Alphaproteobacteria</taxon>
        <taxon>Sphingomonadales</taxon>
        <taxon>Sphingomonadaceae</taxon>
        <taxon>Novosphingobium</taxon>
    </lineage>
</organism>
<reference evidence="1 2" key="1">
    <citation type="submission" date="2016-05" db="EMBL/GenBank/DDBJ databases">
        <title>Complete genome sequence of Novosphingobium guangzhouense SA925(T).</title>
        <authorList>
            <person name="Sha S."/>
        </authorList>
    </citation>
    <scope>NUCLEOTIDE SEQUENCE [LARGE SCALE GENOMIC DNA]</scope>
    <source>
        <strain evidence="1 2">SA925</strain>
    </source>
</reference>
<evidence type="ECO:0000313" key="2">
    <source>
        <dbReference type="Proteomes" id="UP000236327"/>
    </source>
</evidence>
<dbReference type="Proteomes" id="UP000236327">
    <property type="component" value="Unassembled WGS sequence"/>
</dbReference>
<dbReference type="EMBL" id="LYMM01000046">
    <property type="protein sequence ID" value="PNU03644.1"/>
    <property type="molecule type" value="Genomic_DNA"/>
</dbReference>
<comment type="caution">
    <text evidence="1">The sequence shown here is derived from an EMBL/GenBank/DDBJ whole genome shotgun (WGS) entry which is preliminary data.</text>
</comment>
<accession>A0A2K2FY24</accession>
<dbReference type="AlphaFoldDB" id="A0A2K2FY24"/>
<proteinExistence type="predicted"/>
<sequence length="76" mass="8963">MRYRIYGHARRIEPVTELERLETRIRMDMAEIGQPLAIRSALSIARRYAQHGYDVPEREIEAAVRRIARPLQFTVV</sequence>
<gene>
    <name evidence="1" type="ORF">A8V01_22930</name>
</gene>
<evidence type="ECO:0000313" key="1">
    <source>
        <dbReference type="EMBL" id="PNU03644.1"/>
    </source>
</evidence>
<name>A0A2K2FY24_9SPHN</name>